<dbReference type="Proteomes" id="UP000184139">
    <property type="component" value="Unassembled WGS sequence"/>
</dbReference>
<proteinExistence type="predicted"/>
<sequence>MNEPTTPIVTVRPAAERDPHLLVVGGTARNVGKTEMICRLIDRCAHLRQGVIVALKVSAVYPDELLFHGSHDPDEPPFQLFEETDRSGTKDTCRMLRAGARRVFYLRCQDSDILPAYRRFRKILPEATTIICESNSLADFIRPGLLVMVTSPSGTDKARAIRHLARADLVVVSDGSSGFPDVARVTLDESGAWQLVGD</sequence>
<organism evidence="1 2">
    <name type="scientific">Desulfofustis glycolicus DSM 9705</name>
    <dbReference type="NCBI Taxonomy" id="1121409"/>
    <lineage>
        <taxon>Bacteria</taxon>
        <taxon>Pseudomonadati</taxon>
        <taxon>Thermodesulfobacteriota</taxon>
        <taxon>Desulfobulbia</taxon>
        <taxon>Desulfobulbales</taxon>
        <taxon>Desulfocapsaceae</taxon>
        <taxon>Desulfofustis</taxon>
    </lineage>
</organism>
<gene>
    <name evidence="1" type="ORF">SAMN02745124_00523</name>
</gene>
<protein>
    <submittedName>
        <fullName evidence="1">Uncharacterized protein</fullName>
    </submittedName>
</protein>
<dbReference type="RefSeq" id="WP_073373264.1">
    <property type="nucleotide sequence ID" value="NZ_FQXS01000002.1"/>
</dbReference>
<evidence type="ECO:0000313" key="1">
    <source>
        <dbReference type="EMBL" id="SHH43949.1"/>
    </source>
</evidence>
<reference evidence="1 2" key="1">
    <citation type="submission" date="2016-11" db="EMBL/GenBank/DDBJ databases">
        <authorList>
            <person name="Jaros S."/>
            <person name="Januszkiewicz K."/>
            <person name="Wedrychowicz H."/>
        </authorList>
    </citation>
    <scope>NUCLEOTIDE SEQUENCE [LARGE SCALE GENOMIC DNA]</scope>
    <source>
        <strain evidence="1 2">DSM 9705</strain>
    </source>
</reference>
<dbReference type="AlphaFoldDB" id="A0A1M5SZN2"/>
<dbReference type="STRING" id="1121409.SAMN02745124_00523"/>
<name>A0A1M5SZN2_9BACT</name>
<keyword evidence="2" id="KW-1185">Reference proteome</keyword>
<evidence type="ECO:0000313" key="2">
    <source>
        <dbReference type="Proteomes" id="UP000184139"/>
    </source>
</evidence>
<dbReference type="OrthoDB" id="5431388at2"/>
<dbReference type="EMBL" id="FQXS01000002">
    <property type="protein sequence ID" value="SHH43949.1"/>
    <property type="molecule type" value="Genomic_DNA"/>
</dbReference>
<accession>A0A1M5SZN2</accession>